<organism evidence="1 2">
    <name type="scientific">Pedobacter miscanthi</name>
    <dbReference type="NCBI Taxonomy" id="2259170"/>
    <lineage>
        <taxon>Bacteria</taxon>
        <taxon>Pseudomonadati</taxon>
        <taxon>Bacteroidota</taxon>
        <taxon>Sphingobacteriia</taxon>
        <taxon>Sphingobacteriales</taxon>
        <taxon>Sphingobacteriaceae</taxon>
        <taxon>Pedobacter</taxon>
    </lineage>
</organism>
<name>A0A366LCV1_9SPHI</name>
<sequence length="60" mass="7165">MLYFIKYRRHKKVEDFNPCTTDALNVEDKLAPKLKILHGESLLYSKDEPKEHLSILKMEF</sequence>
<dbReference type="AlphaFoldDB" id="A0A366LCV1"/>
<evidence type="ECO:0000313" key="1">
    <source>
        <dbReference type="EMBL" id="RBQ11715.1"/>
    </source>
</evidence>
<accession>A0A366LCV1</accession>
<proteinExistence type="predicted"/>
<evidence type="ECO:0000313" key="2">
    <source>
        <dbReference type="Proteomes" id="UP000252081"/>
    </source>
</evidence>
<gene>
    <name evidence="1" type="ORF">DRW42_00080</name>
</gene>
<dbReference type="Proteomes" id="UP000252081">
    <property type="component" value="Unassembled WGS sequence"/>
</dbReference>
<dbReference type="EMBL" id="QNQU01000001">
    <property type="protein sequence ID" value="RBQ11715.1"/>
    <property type="molecule type" value="Genomic_DNA"/>
</dbReference>
<reference evidence="1 2" key="1">
    <citation type="submission" date="2018-07" db="EMBL/GenBank/DDBJ databases">
        <title>A draft genome of a endophytic bacteria, a new species of Pedobacter.</title>
        <authorList>
            <person name="Zhang Z.D."/>
            <person name="Chen Z.J."/>
        </authorList>
    </citation>
    <scope>NUCLEOTIDE SEQUENCE [LARGE SCALE GENOMIC DNA]</scope>
    <source>
        <strain evidence="1 2">RS10</strain>
    </source>
</reference>
<protein>
    <submittedName>
        <fullName evidence="1">Uncharacterized protein</fullName>
    </submittedName>
</protein>
<keyword evidence="2" id="KW-1185">Reference proteome</keyword>
<comment type="caution">
    <text evidence="1">The sequence shown here is derived from an EMBL/GenBank/DDBJ whole genome shotgun (WGS) entry which is preliminary data.</text>
</comment>